<evidence type="ECO:0000313" key="2">
    <source>
        <dbReference type="EMBL" id="GFY70732.1"/>
    </source>
</evidence>
<name>A0A8X7CNW6_9ARAC</name>
<organism evidence="2 3">
    <name type="scientific">Trichonephila inaurata madagascariensis</name>
    <dbReference type="NCBI Taxonomy" id="2747483"/>
    <lineage>
        <taxon>Eukaryota</taxon>
        <taxon>Metazoa</taxon>
        <taxon>Ecdysozoa</taxon>
        <taxon>Arthropoda</taxon>
        <taxon>Chelicerata</taxon>
        <taxon>Arachnida</taxon>
        <taxon>Araneae</taxon>
        <taxon>Araneomorphae</taxon>
        <taxon>Entelegynae</taxon>
        <taxon>Araneoidea</taxon>
        <taxon>Nephilidae</taxon>
        <taxon>Trichonephila</taxon>
        <taxon>Trichonephila inaurata</taxon>
    </lineage>
</organism>
<comment type="caution">
    <text evidence="2">The sequence shown here is derived from an EMBL/GenBank/DDBJ whole genome shotgun (WGS) entry which is preliminary data.</text>
</comment>
<protein>
    <submittedName>
        <fullName evidence="2">Uncharacterized protein</fullName>
    </submittedName>
</protein>
<proteinExistence type="predicted"/>
<evidence type="ECO:0000256" key="1">
    <source>
        <dbReference type="SAM" id="MobiDB-lite"/>
    </source>
</evidence>
<accession>A0A8X7CNW6</accession>
<dbReference type="Proteomes" id="UP000886998">
    <property type="component" value="Unassembled WGS sequence"/>
</dbReference>
<dbReference type="EMBL" id="BMAV01018396">
    <property type="protein sequence ID" value="GFY70732.1"/>
    <property type="molecule type" value="Genomic_DNA"/>
</dbReference>
<feature type="region of interest" description="Disordered" evidence="1">
    <location>
        <begin position="1"/>
        <end position="75"/>
    </location>
</feature>
<dbReference type="AlphaFoldDB" id="A0A8X7CNW6"/>
<reference evidence="2" key="1">
    <citation type="submission" date="2020-08" db="EMBL/GenBank/DDBJ databases">
        <title>Multicomponent nature underlies the extraordinary mechanical properties of spider dragline silk.</title>
        <authorList>
            <person name="Kono N."/>
            <person name="Nakamura H."/>
            <person name="Mori M."/>
            <person name="Yoshida Y."/>
            <person name="Ohtoshi R."/>
            <person name="Malay A.D."/>
            <person name="Moran D.A.P."/>
            <person name="Tomita M."/>
            <person name="Numata K."/>
            <person name="Arakawa K."/>
        </authorList>
    </citation>
    <scope>NUCLEOTIDE SEQUENCE</scope>
</reference>
<evidence type="ECO:0000313" key="3">
    <source>
        <dbReference type="Proteomes" id="UP000886998"/>
    </source>
</evidence>
<gene>
    <name evidence="2" type="ORF">TNIN_27611</name>
</gene>
<sequence>MKCWERKPTLEGSSNAGLIHPRQCPASGQVIKPSETRPERSPIPGGERKKDHRKSKRLAESWCKSLPASTKGKTR</sequence>
<keyword evidence="3" id="KW-1185">Reference proteome</keyword>